<dbReference type="Ensembl" id="ENSOSUT00000010406.1">
    <property type="protein sequence ID" value="ENSOSUP00000010059.1"/>
    <property type="gene ID" value="ENSOSUG00000007347.1"/>
</dbReference>
<sequence>MAVNKELLELDLYSVLAVGKKTLEKEVRAAGRELSRGCRGAWARASLFPPRPTPQYRGAVGEGRRWLSRGAACAALQVLS</sequence>
<name>A0A8C8AWJ2_9STRI</name>
<evidence type="ECO:0000313" key="2">
    <source>
        <dbReference type="Proteomes" id="UP000694552"/>
    </source>
</evidence>
<protein>
    <submittedName>
        <fullName evidence="1">Uncharacterized protein</fullName>
    </submittedName>
</protein>
<dbReference type="AlphaFoldDB" id="A0A8C8AWJ2"/>
<accession>A0A8C8AWJ2</accession>
<keyword evidence="2" id="KW-1185">Reference proteome</keyword>
<proteinExistence type="predicted"/>
<evidence type="ECO:0000313" key="1">
    <source>
        <dbReference type="Ensembl" id="ENSOSUP00000010059.1"/>
    </source>
</evidence>
<reference evidence="1" key="2">
    <citation type="submission" date="2025-09" db="UniProtKB">
        <authorList>
            <consortium name="Ensembl"/>
        </authorList>
    </citation>
    <scope>IDENTIFICATION</scope>
</reference>
<organism evidence="1 2">
    <name type="scientific">Otus sunia</name>
    <name type="common">Oriental scops-owl</name>
    <dbReference type="NCBI Taxonomy" id="257818"/>
    <lineage>
        <taxon>Eukaryota</taxon>
        <taxon>Metazoa</taxon>
        <taxon>Chordata</taxon>
        <taxon>Craniata</taxon>
        <taxon>Vertebrata</taxon>
        <taxon>Euteleostomi</taxon>
        <taxon>Archelosauria</taxon>
        <taxon>Archosauria</taxon>
        <taxon>Dinosauria</taxon>
        <taxon>Saurischia</taxon>
        <taxon>Theropoda</taxon>
        <taxon>Coelurosauria</taxon>
        <taxon>Aves</taxon>
        <taxon>Neognathae</taxon>
        <taxon>Neoaves</taxon>
        <taxon>Telluraves</taxon>
        <taxon>Strigiformes</taxon>
        <taxon>Strigidae</taxon>
        <taxon>Otus</taxon>
    </lineage>
</organism>
<dbReference type="Proteomes" id="UP000694552">
    <property type="component" value="Unplaced"/>
</dbReference>
<reference evidence="1" key="1">
    <citation type="submission" date="2025-08" db="UniProtKB">
        <authorList>
            <consortium name="Ensembl"/>
        </authorList>
    </citation>
    <scope>IDENTIFICATION</scope>
</reference>